<sequence>RVSCQGTRPCIVNLLTMPSEDKLGEEISTRVVNEYSKLKSACRPIIRPSGIREWTILAGVAAINRDGGANKIEILSIATGVKALPDSELQRSEGKILHDCHAEILALRGANTVLLNRIQNYNPSSDDKFIQHNDEIPARFNLKENWELALYISRLPCGDASMTFLNDNCKNDDFIKIEDSDEFQYVDRSVKTILRGRLNFNRRNVVRTKPGRYDSNITLSKSCSDKLLMKQRSSVLNCLNYELFEKPVFLKYIVIPNLEDETKHYLEQSFHTRLPNLDNEIKFLNCLKPFYDDKLDEEDVPGLMCSVKLFMDDFSTEEAILNGVRNGFYTKSSNPLRKHCQSQVSRFAQWELFKKIRPEYEGISYLEFKSRQKKRSQLIIAIKNILSPDGWIPTRTDDVK</sequence>
<dbReference type="SMART" id="SM00552">
    <property type="entry name" value="ADEAMc"/>
    <property type="match status" value="1"/>
</dbReference>
<evidence type="ECO:0000313" key="3">
    <source>
        <dbReference type="Proteomes" id="UP000008335"/>
    </source>
</evidence>
<evidence type="ECO:0000259" key="1">
    <source>
        <dbReference type="PROSITE" id="PS50141"/>
    </source>
</evidence>
<dbReference type="Proteomes" id="UP000008335">
    <property type="component" value="Unassembled WGS sequence"/>
</dbReference>
<dbReference type="GO" id="GO:0002100">
    <property type="term" value="P:tRNA wobble adenosine to inosine editing"/>
    <property type="evidence" value="ECO:0007669"/>
    <property type="project" value="InterPro"/>
</dbReference>
<reference evidence="2" key="1">
    <citation type="submission" date="2005-03" db="EMBL/GenBank/DDBJ databases">
        <authorList>
            <person name="Giovannoni S.J."/>
            <person name="Cho J.-C."/>
            <person name="Ferriera S."/>
            <person name="Johnson J."/>
            <person name="Kravitz S."/>
            <person name="Halpern A."/>
            <person name="Remington K."/>
            <person name="Beeson K."/>
            <person name="Tran B."/>
            <person name="Rogers Y.-H."/>
            <person name="Friedman R."/>
            <person name="Venter J.C."/>
        </authorList>
    </citation>
    <scope>NUCLEOTIDE SEQUENCE</scope>
    <source>
        <strain evidence="2">RM11-1a</strain>
    </source>
</reference>
<dbReference type="AlphaFoldDB" id="B3LHT5"/>
<evidence type="ECO:0000313" key="2">
    <source>
        <dbReference type="EMBL" id="EDV10443.1"/>
    </source>
</evidence>
<dbReference type="GO" id="GO:0043829">
    <property type="term" value="F:tRNA-specific adenosine-37 deaminase activity"/>
    <property type="evidence" value="ECO:0007669"/>
    <property type="project" value="TreeGrafter"/>
</dbReference>
<keyword evidence="3" id="KW-1185">Reference proteome</keyword>
<dbReference type="PROSITE" id="PS50141">
    <property type="entry name" value="A_DEAMIN_EDITASE"/>
    <property type="match status" value="1"/>
</dbReference>
<proteinExistence type="predicted"/>
<feature type="domain" description="A to I editase" evidence="1">
    <location>
        <begin position="76"/>
        <end position="291"/>
    </location>
</feature>
<dbReference type="Pfam" id="PF02137">
    <property type="entry name" value="A_deamin"/>
    <property type="match status" value="1"/>
</dbReference>
<feature type="non-terminal residue" evidence="2">
    <location>
        <position position="1"/>
    </location>
</feature>
<dbReference type="PANTHER" id="PTHR47803:SF1">
    <property type="entry name" value="TRNA-SPECIFIC ADENOSINE DEAMINASE 1"/>
    <property type="match status" value="1"/>
</dbReference>
<accession>B3LHT5</accession>
<protein>
    <submittedName>
        <fullName evidence="2">tRNA-specific adenosine deaminase 1</fullName>
    </submittedName>
</protein>
<dbReference type="HOGENOM" id="CLU_005382_5_0_1"/>
<dbReference type="EMBL" id="CH408044">
    <property type="protein sequence ID" value="EDV10443.1"/>
    <property type="molecule type" value="Genomic_DNA"/>
</dbReference>
<dbReference type="GO" id="GO:0003723">
    <property type="term" value="F:RNA binding"/>
    <property type="evidence" value="ECO:0007669"/>
    <property type="project" value="InterPro"/>
</dbReference>
<dbReference type="OrthoDB" id="10268011at2759"/>
<organism evidence="2 3">
    <name type="scientific">Saccharomyces cerevisiae (strain RM11-1a)</name>
    <name type="common">Baker's yeast</name>
    <dbReference type="NCBI Taxonomy" id="285006"/>
    <lineage>
        <taxon>Eukaryota</taxon>
        <taxon>Fungi</taxon>
        <taxon>Dikarya</taxon>
        <taxon>Ascomycota</taxon>
        <taxon>Saccharomycotina</taxon>
        <taxon>Saccharomycetes</taxon>
        <taxon>Saccharomycetales</taxon>
        <taxon>Saccharomycetaceae</taxon>
        <taxon>Saccharomyces</taxon>
    </lineage>
</organism>
<gene>
    <name evidence="2" type="ORF">SCRG_01227</name>
</gene>
<name>B3LHT5_YEAS1</name>
<dbReference type="InterPro" id="IPR042935">
    <property type="entry name" value="Tad1"/>
</dbReference>
<dbReference type="PANTHER" id="PTHR47803">
    <property type="entry name" value="TRNA-SPECIFIC ADENOSINE DEAMINASE 1"/>
    <property type="match status" value="1"/>
</dbReference>
<reference evidence="2" key="2">
    <citation type="submission" date="2005-07" db="EMBL/GenBank/DDBJ databases">
        <title>Annotation of the Saccharomyces cerevisiae RM11-1a Genome.</title>
        <authorList>
            <consortium name="The Broad Institute Genome Sequencing Platform"/>
            <person name="Birren B."/>
            <person name="Lander E."/>
            <person name="Galagan J."/>
            <person name="Nusbaum C."/>
            <person name="Devon K."/>
            <person name="Cuomo C."/>
            <person name="Jaffe D."/>
            <person name="Butler J."/>
            <person name="Alvarez P."/>
            <person name="Gnerre S."/>
            <person name="Grabherr M."/>
            <person name="Kleber M."/>
            <person name="Mauceli E."/>
            <person name="Brockman W."/>
            <person name="MacCallum I.A."/>
            <person name="Rounsley S."/>
            <person name="Young S."/>
            <person name="LaButti K."/>
            <person name="Pushparaj V."/>
            <person name="DeCaprio D."/>
            <person name="Crawford M."/>
            <person name="Koehrsen M."/>
            <person name="Engels R."/>
            <person name="Montgomery P."/>
            <person name="Pearson M."/>
            <person name="Howarth C."/>
            <person name="Larson L."/>
            <person name="Luoma S."/>
            <person name="White J."/>
            <person name="O'Leary S."/>
            <person name="Kodira C."/>
            <person name="Zeng Q."/>
            <person name="Yandava C."/>
            <person name="Alvarado L."/>
            <person name="Pratt S."/>
            <person name="Kruglyak L."/>
        </authorList>
    </citation>
    <scope>NUCLEOTIDE SEQUENCE</scope>
    <source>
        <strain evidence="2">RM11-1a</strain>
    </source>
</reference>
<dbReference type="InterPro" id="IPR002466">
    <property type="entry name" value="A_deamin"/>
</dbReference>